<dbReference type="EMBL" id="SZUV01000001">
    <property type="protein sequence ID" value="TQN50913.1"/>
    <property type="molecule type" value="Genomic_DNA"/>
</dbReference>
<organism evidence="2 3">
    <name type="scientific">Acidithiobacillus thiooxidans ATCC 19377</name>
    <dbReference type="NCBI Taxonomy" id="637390"/>
    <lineage>
        <taxon>Bacteria</taxon>
        <taxon>Pseudomonadati</taxon>
        <taxon>Pseudomonadota</taxon>
        <taxon>Acidithiobacillia</taxon>
        <taxon>Acidithiobacillales</taxon>
        <taxon>Acidithiobacillaceae</taxon>
        <taxon>Acidithiobacillus</taxon>
    </lineage>
</organism>
<dbReference type="RefSeq" id="WP_142086795.1">
    <property type="nucleotide sequence ID" value="NZ_SZUV01000001.1"/>
</dbReference>
<protein>
    <recommendedName>
        <fullName evidence="1">CobQ/CobB/MinD/ParA nucleotide binding domain-containing protein</fullName>
    </recommendedName>
</protein>
<dbReference type="AlphaFoldDB" id="A0A543Q3K1"/>
<accession>A0A543Q3K1</accession>
<evidence type="ECO:0000313" key="3">
    <source>
        <dbReference type="Proteomes" id="UP000315403"/>
    </source>
</evidence>
<dbReference type="Gene3D" id="3.40.50.300">
    <property type="entry name" value="P-loop containing nucleotide triphosphate hydrolases"/>
    <property type="match status" value="1"/>
</dbReference>
<comment type="caution">
    <text evidence="2">The sequence shown here is derived from an EMBL/GenBank/DDBJ whole genome shotgun (WGS) entry which is preliminary data.</text>
</comment>
<evidence type="ECO:0000259" key="1">
    <source>
        <dbReference type="Pfam" id="PF01656"/>
    </source>
</evidence>
<dbReference type="Pfam" id="PF01656">
    <property type="entry name" value="CbiA"/>
    <property type="match status" value="1"/>
</dbReference>
<dbReference type="Proteomes" id="UP000315403">
    <property type="component" value="Unassembled WGS sequence"/>
</dbReference>
<gene>
    <name evidence="2" type="ORF">DLNHIDIE_00774</name>
</gene>
<feature type="domain" description="CobQ/CobB/MinD/ParA nucleotide binding" evidence="1">
    <location>
        <begin position="12"/>
        <end position="121"/>
    </location>
</feature>
<evidence type="ECO:0000313" key="2">
    <source>
        <dbReference type="EMBL" id="TQN50913.1"/>
    </source>
</evidence>
<dbReference type="SUPFAM" id="SSF52540">
    <property type="entry name" value="P-loop containing nucleoside triphosphate hydrolases"/>
    <property type="match status" value="1"/>
</dbReference>
<name>A0A543Q3K1_ACITH</name>
<reference evidence="2 3" key="1">
    <citation type="submission" date="2019-03" db="EMBL/GenBank/DDBJ databases">
        <title>New insights into Acidothiobacillus thiooxidans sulfur metabolism through coupled gene expression, solution geochemistry, microscopy and spectroscopy analyses.</title>
        <authorList>
            <person name="Camacho D."/>
            <person name="Frazao R."/>
            <person name="Fouillen A."/>
            <person name="Nanci A."/>
            <person name="Lang B.F."/>
            <person name="Apte S.C."/>
            <person name="Baron C."/>
            <person name="Warren L.A."/>
        </authorList>
    </citation>
    <scope>NUCLEOTIDE SEQUENCE [LARGE SCALE GENOMIC DNA]</scope>
    <source>
        <strain evidence="2 3">ATCC 19377</strain>
    </source>
</reference>
<proteinExistence type="predicted"/>
<dbReference type="InterPro" id="IPR027417">
    <property type="entry name" value="P-loop_NTPase"/>
</dbReference>
<sequence>MSTNNRLFFSHGDKGGVGKSMLSALLVDHLLQIGREVAVIEGDKGADIAERFAGLIKVEAENLNRSGASNEAVIGFIDKLSKLSDDGVQDVVINLPSGAGDTLEELAPAIIESAEMIGFVPFVFYSLGHQPVGTANALRSLKSGLLDLVNSENRCMVYPAFQGTPDKFDWVTSGNRDKFDIPEIVIPAISPNDLAVKVLGFPGRFSDLVRKDSPLTYGERAIFQHKWLRPALSSVSIFDNKGA</sequence>
<dbReference type="InterPro" id="IPR002586">
    <property type="entry name" value="CobQ/CobB/MinD/ParA_Nub-bd_dom"/>
</dbReference>